<feature type="transmembrane region" description="Helical" evidence="1">
    <location>
        <begin position="21"/>
        <end position="41"/>
    </location>
</feature>
<name>A0A0E9WT47_ANGAN</name>
<dbReference type="EMBL" id="GBXM01014983">
    <property type="protein sequence ID" value="JAH93594.1"/>
    <property type="molecule type" value="Transcribed_RNA"/>
</dbReference>
<keyword evidence="1" id="KW-1133">Transmembrane helix</keyword>
<sequence>MSYHSHRVQKYSHMLVVRGGLCCLGSVICVPACSTLWIAHICPLHLSVLQGLGLLLINLYVVYSVLISKQSLLEIK</sequence>
<proteinExistence type="predicted"/>
<keyword evidence="1" id="KW-0472">Membrane</keyword>
<evidence type="ECO:0000313" key="2">
    <source>
        <dbReference type="EMBL" id="JAH93594.1"/>
    </source>
</evidence>
<dbReference type="AlphaFoldDB" id="A0A0E9WT47"/>
<keyword evidence="1" id="KW-0812">Transmembrane</keyword>
<reference evidence="2" key="1">
    <citation type="submission" date="2014-11" db="EMBL/GenBank/DDBJ databases">
        <authorList>
            <person name="Amaro Gonzalez C."/>
        </authorList>
    </citation>
    <scope>NUCLEOTIDE SEQUENCE</scope>
</reference>
<feature type="transmembrane region" description="Helical" evidence="1">
    <location>
        <begin position="47"/>
        <end position="66"/>
    </location>
</feature>
<evidence type="ECO:0000256" key="1">
    <source>
        <dbReference type="SAM" id="Phobius"/>
    </source>
</evidence>
<organism evidence="2">
    <name type="scientific">Anguilla anguilla</name>
    <name type="common">European freshwater eel</name>
    <name type="synonym">Muraena anguilla</name>
    <dbReference type="NCBI Taxonomy" id="7936"/>
    <lineage>
        <taxon>Eukaryota</taxon>
        <taxon>Metazoa</taxon>
        <taxon>Chordata</taxon>
        <taxon>Craniata</taxon>
        <taxon>Vertebrata</taxon>
        <taxon>Euteleostomi</taxon>
        <taxon>Actinopterygii</taxon>
        <taxon>Neopterygii</taxon>
        <taxon>Teleostei</taxon>
        <taxon>Anguilliformes</taxon>
        <taxon>Anguillidae</taxon>
        <taxon>Anguilla</taxon>
    </lineage>
</organism>
<accession>A0A0E9WT47</accession>
<reference evidence="2" key="2">
    <citation type="journal article" date="2015" name="Fish Shellfish Immunol.">
        <title>Early steps in the European eel (Anguilla anguilla)-Vibrio vulnificus interaction in the gills: Role of the RtxA13 toxin.</title>
        <authorList>
            <person name="Callol A."/>
            <person name="Pajuelo D."/>
            <person name="Ebbesson L."/>
            <person name="Teles M."/>
            <person name="MacKenzie S."/>
            <person name="Amaro C."/>
        </authorList>
    </citation>
    <scope>NUCLEOTIDE SEQUENCE</scope>
</reference>
<protein>
    <submittedName>
        <fullName evidence="2">Uncharacterized protein</fullName>
    </submittedName>
</protein>